<dbReference type="AlphaFoldDB" id="A0A6B2R2Z9"/>
<proteinExistence type="predicted"/>
<dbReference type="EMBL" id="JAAGRN010000018">
    <property type="protein sequence ID" value="NDY84483.1"/>
    <property type="molecule type" value="Genomic_DNA"/>
</dbReference>
<dbReference type="RefSeq" id="WP_163656324.1">
    <property type="nucleotide sequence ID" value="NZ_JAAGRN010000018.1"/>
</dbReference>
<name>A0A6B2R2Z9_9BURK</name>
<evidence type="ECO:0000313" key="1">
    <source>
        <dbReference type="EMBL" id="NDY84483.1"/>
    </source>
</evidence>
<sequence>MKKRLTEEQIIGNLKQAETEMKVAPLDNLSDPDAGNIVNVGVFRQGPAFASLGQCACDLTDPIF</sequence>
<gene>
    <name evidence="1" type="ORF">G3I67_14760</name>
</gene>
<protein>
    <submittedName>
        <fullName evidence="1">Uncharacterized protein</fullName>
    </submittedName>
</protein>
<organism evidence="1">
    <name type="scientific">Sheuella amnicola</name>
    <dbReference type="NCBI Taxonomy" id="2707330"/>
    <lineage>
        <taxon>Bacteria</taxon>
        <taxon>Pseudomonadati</taxon>
        <taxon>Pseudomonadota</taxon>
        <taxon>Betaproteobacteria</taxon>
        <taxon>Burkholderiales</taxon>
        <taxon>Alcaligenaceae</taxon>
        <taxon>Sheuella</taxon>
    </lineage>
</organism>
<accession>A0A6B2R2Z9</accession>
<reference evidence="1" key="1">
    <citation type="submission" date="2020-02" db="EMBL/GenBank/DDBJ databases">
        <authorList>
            <person name="Chen W.-M."/>
        </authorList>
    </citation>
    <scope>NUCLEOTIDE SEQUENCE</scope>
    <source>
        <strain evidence="1">NBD-18</strain>
    </source>
</reference>
<comment type="caution">
    <text evidence="1">The sequence shown here is derived from an EMBL/GenBank/DDBJ whole genome shotgun (WGS) entry which is preliminary data.</text>
</comment>